<evidence type="ECO:0000256" key="1">
    <source>
        <dbReference type="SAM" id="Phobius"/>
    </source>
</evidence>
<dbReference type="EMBL" id="MHIL01000010">
    <property type="protein sequence ID" value="OGY52023.1"/>
    <property type="molecule type" value="Genomic_DNA"/>
</dbReference>
<sequence length="166" mass="18358">MFLFAETESVFIPRTLDVVLFLVYTANMQWTYSSLAKIAAMVILLTFALFTMLGLSMNIQMSSGQHGIMMSCPFAPGNSLCPMSLTEHISRWHLLASPILPASAGLLILLFGFFFVAARAERDTSPVTIAKPLGRAHPIGLYRLNWAEASYLRLAFATGVIHPKIY</sequence>
<gene>
    <name evidence="2" type="ORF">A3J59_03845</name>
</gene>
<dbReference type="AlphaFoldDB" id="A0A1G1YI62"/>
<protein>
    <submittedName>
        <fullName evidence="2">Uncharacterized protein</fullName>
    </submittedName>
</protein>
<feature type="transmembrane region" description="Helical" evidence="1">
    <location>
        <begin position="38"/>
        <end position="59"/>
    </location>
</feature>
<accession>A0A1G1YI62</accession>
<keyword evidence="1" id="KW-1133">Transmembrane helix</keyword>
<proteinExistence type="predicted"/>
<keyword evidence="1" id="KW-0812">Transmembrane</keyword>
<evidence type="ECO:0000313" key="2">
    <source>
        <dbReference type="EMBL" id="OGY52023.1"/>
    </source>
</evidence>
<keyword evidence="1" id="KW-0472">Membrane</keyword>
<feature type="transmembrane region" description="Helical" evidence="1">
    <location>
        <begin position="92"/>
        <end position="116"/>
    </location>
</feature>
<organism evidence="2 3">
    <name type="scientific">Candidatus Buchananbacteria bacterium RIFCSPHIGHO2_02_FULL_56_16</name>
    <dbReference type="NCBI Taxonomy" id="1797542"/>
    <lineage>
        <taxon>Bacteria</taxon>
        <taxon>Candidatus Buchananiibacteriota</taxon>
    </lineage>
</organism>
<dbReference type="STRING" id="1797542.A3J59_03845"/>
<name>A0A1G1YI62_9BACT</name>
<evidence type="ECO:0000313" key="3">
    <source>
        <dbReference type="Proteomes" id="UP000177310"/>
    </source>
</evidence>
<dbReference type="Proteomes" id="UP000177310">
    <property type="component" value="Unassembled WGS sequence"/>
</dbReference>
<comment type="caution">
    <text evidence="2">The sequence shown here is derived from an EMBL/GenBank/DDBJ whole genome shotgun (WGS) entry which is preliminary data.</text>
</comment>
<reference evidence="2 3" key="1">
    <citation type="journal article" date="2016" name="Nat. Commun.">
        <title>Thousands of microbial genomes shed light on interconnected biogeochemical processes in an aquifer system.</title>
        <authorList>
            <person name="Anantharaman K."/>
            <person name="Brown C.T."/>
            <person name="Hug L.A."/>
            <person name="Sharon I."/>
            <person name="Castelle C.J."/>
            <person name="Probst A.J."/>
            <person name="Thomas B.C."/>
            <person name="Singh A."/>
            <person name="Wilkins M.J."/>
            <person name="Karaoz U."/>
            <person name="Brodie E.L."/>
            <person name="Williams K.H."/>
            <person name="Hubbard S.S."/>
            <person name="Banfield J.F."/>
        </authorList>
    </citation>
    <scope>NUCLEOTIDE SEQUENCE [LARGE SCALE GENOMIC DNA]</scope>
</reference>